<reference evidence="2" key="1">
    <citation type="submission" date="2014-03" db="EMBL/GenBank/DDBJ databases">
        <authorList>
            <person name="Casaregola S."/>
        </authorList>
    </citation>
    <scope>NUCLEOTIDE SEQUENCE [LARGE SCALE GENOMIC DNA]</scope>
    <source>
        <strain evidence="2">CLIB 918</strain>
    </source>
</reference>
<sequence>METYHGHVRTPLDAIILFEACRLGLLPRVQRRLSEKERHSIVSGSVFVWDEREAGMRRWTDGKSWSASRVSGSFLTYREMEGKRSEPVQDDAPNSTSSGTGSTANRQDSPGDDPLSDGYRYKPDGLMKQSFSIQTTNNLKLHLISYFSRSHVTANKLIQPSMDPNLKNITIPNGLYPDASSPFDGPSHPLHPIQAHAAAVAAAAAGLGSQLLGGPRPPPPPHQGYPVQVPPQYHQSPYSIQQNMAQRQPEGPPQSRLPYYNMNPILHPRSQQPPYPYPTPPHQHQQPPPQLLPHQQPLHQQPPPSLQQQQQSSQQQQPPAVSQQQTSQTSLRPLQPLTADRSSGSPSLTNSPSMASVKLNERKASPLAPAPSMVQKSSGVSKSPRLKLPPPSSFLKDKQIAGALAGQSGLLLQQRQQPLSLPQQPHGVPPLGQSVTKSVLGDNTPTGGEDGKRLPGLSSFSVQDIPYEKVTWGEDVRAIQVLDKGFSL</sequence>
<gene>
    <name evidence="2" type="ORF">BN980_GECA32s02232g</name>
</gene>
<dbReference type="EMBL" id="CCBN010000028">
    <property type="protein sequence ID" value="CDO58066.1"/>
    <property type="molecule type" value="Genomic_DNA"/>
</dbReference>
<evidence type="ECO:0000313" key="2">
    <source>
        <dbReference type="EMBL" id="CDO58066.1"/>
    </source>
</evidence>
<dbReference type="OrthoDB" id="5572844at2759"/>
<dbReference type="GO" id="GO:0003677">
    <property type="term" value="F:DNA binding"/>
    <property type="evidence" value="ECO:0007669"/>
    <property type="project" value="TreeGrafter"/>
</dbReference>
<dbReference type="PANTHER" id="PTHR28027">
    <property type="entry name" value="TRANSCRIPTIONAL REGULATOR MIT1"/>
    <property type="match status" value="1"/>
</dbReference>
<protein>
    <submittedName>
        <fullName evidence="2">Similar to Saccharomyces cerevisiae YEL007W MIT1 Transcriptional regulator of pseudohyphal growth</fullName>
    </submittedName>
</protein>
<feature type="compositionally biased region" description="Pro residues" evidence="1">
    <location>
        <begin position="271"/>
        <end position="291"/>
    </location>
</feature>
<keyword evidence="3" id="KW-1185">Reference proteome</keyword>
<evidence type="ECO:0000256" key="1">
    <source>
        <dbReference type="SAM" id="MobiDB-lite"/>
    </source>
</evidence>
<feature type="compositionally biased region" description="Low complexity" evidence="1">
    <location>
        <begin position="342"/>
        <end position="353"/>
    </location>
</feature>
<feature type="compositionally biased region" description="Polar residues" evidence="1">
    <location>
        <begin position="433"/>
        <end position="446"/>
    </location>
</feature>
<evidence type="ECO:0000313" key="3">
    <source>
        <dbReference type="Proteomes" id="UP000242525"/>
    </source>
</evidence>
<dbReference type="AlphaFoldDB" id="A0A0J9XKU5"/>
<accession>A0A0J9XKU5</accession>
<comment type="caution">
    <text evidence="2">The sequence shown here is derived from an EMBL/GenBank/DDBJ whole genome shotgun (WGS) entry which is preliminary data.</text>
</comment>
<feature type="region of interest" description="Disordered" evidence="1">
    <location>
        <begin position="209"/>
        <end position="394"/>
    </location>
</feature>
<feature type="compositionally biased region" description="Low complexity" evidence="1">
    <location>
        <begin position="306"/>
        <end position="335"/>
    </location>
</feature>
<feature type="compositionally biased region" description="Low complexity" evidence="1">
    <location>
        <begin position="224"/>
        <end position="239"/>
    </location>
</feature>
<dbReference type="Proteomes" id="UP000242525">
    <property type="component" value="Unassembled WGS sequence"/>
</dbReference>
<dbReference type="PANTHER" id="PTHR28027:SF1">
    <property type="entry name" value="CAMP INDEPENDENT REGULATORY PROTEIN (AFU_ORTHOLOGUE AFUA_3G09640)"/>
    <property type="match status" value="1"/>
</dbReference>
<feature type="region of interest" description="Disordered" evidence="1">
    <location>
        <begin position="419"/>
        <end position="457"/>
    </location>
</feature>
<feature type="region of interest" description="Disordered" evidence="1">
    <location>
        <begin position="79"/>
        <end position="121"/>
    </location>
</feature>
<proteinExistence type="predicted"/>
<dbReference type="InterPro" id="IPR018608">
    <property type="entry name" value="Gti1/Pac2"/>
</dbReference>
<organism evidence="2 3">
    <name type="scientific">Geotrichum candidum</name>
    <name type="common">Oospora lactis</name>
    <name type="synonym">Dipodascus geotrichum</name>
    <dbReference type="NCBI Taxonomy" id="1173061"/>
    <lineage>
        <taxon>Eukaryota</taxon>
        <taxon>Fungi</taxon>
        <taxon>Dikarya</taxon>
        <taxon>Ascomycota</taxon>
        <taxon>Saccharomycotina</taxon>
        <taxon>Dipodascomycetes</taxon>
        <taxon>Dipodascales</taxon>
        <taxon>Dipodascaceae</taxon>
        <taxon>Geotrichum</taxon>
    </lineage>
</organism>
<dbReference type="Pfam" id="PF09729">
    <property type="entry name" value="Gti1_Pac2"/>
    <property type="match status" value="1"/>
</dbReference>
<name>A0A0J9XKU5_GEOCN</name>